<feature type="chain" id="PRO_5009313924" evidence="2">
    <location>
        <begin position="17"/>
        <end position="444"/>
    </location>
</feature>
<dbReference type="PROSITE" id="PS50948">
    <property type="entry name" value="PAN"/>
    <property type="match status" value="3"/>
</dbReference>
<feature type="domain" description="Apple" evidence="3">
    <location>
        <begin position="321"/>
        <end position="396"/>
    </location>
</feature>
<evidence type="ECO:0000313" key="5">
    <source>
        <dbReference type="WBParaSite" id="L893_g30151.t1"/>
    </source>
</evidence>
<feature type="region of interest" description="Disordered" evidence="1">
    <location>
        <begin position="115"/>
        <end position="145"/>
    </location>
</feature>
<feature type="region of interest" description="Disordered" evidence="1">
    <location>
        <begin position="190"/>
        <end position="211"/>
    </location>
</feature>
<dbReference type="Pfam" id="PF00024">
    <property type="entry name" value="PAN_1"/>
    <property type="match status" value="3"/>
</dbReference>
<dbReference type="SMART" id="SM00473">
    <property type="entry name" value="PAN_AP"/>
    <property type="match status" value="3"/>
</dbReference>
<dbReference type="SUPFAM" id="SSF57414">
    <property type="entry name" value="Hairpin loop containing domain-like"/>
    <property type="match status" value="2"/>
</dbReference>
<name>A0A1I7ZVA4_9BILA</name>
<protein>
    <submittedName>
        <fullName evidence="5">Apple domain-containing protein</fullName>
    </submittedName>
</protein>
<keyword evidence="2" id="KW-0732">Signal</keyword>
<keyword evidence="4" id="KW-1185">Reference proteome</keyword>
<feature type="compositionally biased region" description="Low complexity" evidence="1">
    <location>
        <begin position="196"/>
        <end position="211"/>
    </location>
</feature>
<evidence type="ECO:0000259" key="3">
    <source>
        <dbReference type="PROSITE" id="PS50948"/>
    </source>
</evidence>
<feature type="compositionally biased region" description="Low complexity" evidence="1">
    <location>
        <begin position="130"/>
        <end position="145"/>
    </location>
</feature>
<accession>A0A1I7ZVA4</accession>
<dbReference type="Proteomes" id="UP000095287">
    <property type="component" value="Unplaced"/>
</dbReference>
<dbReference type="AlphaFoldDB" id="A0A1I7ZVA4"/>
<evidence type="ECO:0000313" key="4">
    <source>
        <dbReference type="Proteomes" id="UP000095287"/>
    </source>
</evidence>
<evidence type="ECO:0000256" key="1">
    <source>
        <dbReference type="SAM" id="MobiDB-lite"/>
    </source>
</evidence>
<dbReference type="Gene3D" id="3.50.4.10">
    <property type="entry name" value="Hepatocyte Growth Factor"/>
    <property type="match status" value="2"/>
</dbReference>
<sequence>MFFLLLLPFVITIVETATFATQCFLPTYHRGISNSPPIAELWKVTPYDCLTYCIVNSAKMGNRCHSVVYHRHFSTCQLYSHDGTANASQIVYAAGHDYYNRTSFEELCQDRKAVPQHSERSLPKSGSNLRYAPPKYRYNNNRNPNLHTIVDPVDQLENSIDHDDVEPSTTTVVPSTTTYSNDQVEILEETEATTAQPEKTTPQPERTTPTPTAMFFNSNTDDVCSKTGAGYFLLPEFEVVTTETSKPIVGVDHEACLNYCSQNIDNTGDSHLCSSVNYDLQTEQCNLLTSASKSEDRLLPILTSPRVAVFDKFCLPSEALCQRDGVFKVHFFQQLTKKIIAHFDDMKSATECLAECIQTAKCQAVTYKSNLCILHAIGTGDLTDADLRTIVIENACAKTSTENEEAFWSEWSECKYRMRGQKVRVRTRQCNGSDDCQNFQSEAC</sequence>
<feature type="domain" description="Apple" evidence="3">
    <location>
        <begin position="23"/>
        <end position="103"/>
    </location>
</feature>
<feature type="signal peptide" evidence="2">
    <location>
        <begin position="1"/>
        <end position="16"/>
    </location>
</feature>
<reference evidence="5" key="1">
    <citation type="submission" date="2016-11" db="UniProtKB">
        <authorList>
            <consortium name="WormBaseParasite"/>
        </authorList>
    </citation>
    <scope>IDENTIFICATION</scope>
</reference>
<organism evidence="4 5">
    <name type="scientific">Steinernema glaseri</name>
    <dbReference type="NCBI Taxonomy" id="37863"/>
    <lineage>
        <taxon>Eukaryota</taxon>
        <taxon>Metazoa</taxon>
        <taxon>Ecdysozoa</taxon>
        <taxon>Nematoda</taxon>
        <taxon>Chromadorea</taxon>
        <taxon>Rhabditida</taxon>
        <taxon>Tylenchina</taxon>
        <taxon>Panagrolaimomorpha</taxon>
        <taxon>Strongyloidoidea</taxon>
        <taxon>Steinernematidae</taxon>
        <taxon>Steinernema</taxon>
    </lineage>
</organism>
<evidence type="ECO:0000256" key="2">
    <source>
        <dbReference type="SAM" id="SignalP"/>
    </source>
</evidence>
<feature type="domain" description="Apple" evidence="3">
    <location>
        <begin position="224"/>
        <end position="314"/>
    </location>
</feature>
<proteinExistence type="predicted"/>
<dbReference type="InterPro" id="IPR003609">
    <property type="entry name" value="Pan_app"/>
</dbReference>
<dbReference type="WBParaSite" id="L893_g30151.t1">
    <property type="protein sequence ID" value="L893_g30151.t1"/>
    <property type="gene ID" value="L893_g30151"/>
</dbReference>